<dbReference type="FunFam" id="3.30.70.890:FF:000005">
    <property type="entry name" value="Diphosphomevalonate decarboxylase"/>
    <property type="match status" value="1"/>
</dbReference>
<keyword evidence="26" id="KW-1185">Reference proteome</keyword>
<evidence type="ECO:0000256" key="22">
    <source>
        <dbReference type="ARBA" id="ARBA00076006"/>
    </source>
</evidence>
<keyword evidence="11" id="KW-0479">Metal-binding</keyword>
<dbReference type="InterPro" id="IPR053859">
    <property type="entry name" value="MVD-like_N"/>
</dbReference>
<dbReference type="GO" id="GO:0042254">
    <property type="term" value="P:ribosome biogenesis"/>
    <property type="evidence" value="ECO:0007669"/>
    <property type="project" value="UniProtKB-KW"/>
</dbReference>
<reference evidence="25 26" key="1">
    <citation type="submission" date="2015-12" db="EMBL/GenBank/DDBJ databases">
        <title>The genome of Folsomia candida.</title>
        <authorList>
            <person name="Faddeeva A."/>
            <person name="Derks M.F."/>
            <person name="Anvar Y."/>
            <person name="Smit S."/>
            <person name="Van Straalen N."/>
            <person name="Roelofs D."/>
        </authorList>
    </citation>
    <scope>NUCLEOTIDE SEQUENCE [LARGE SCALE GENOMIC DNA]</scope>
    <source>
        <strain evidence="25 26">VU population</strain>
        <tissue evidence="25">Whole body</tissue>
    </source>
</reference>
<dbReference type="STRING" id="158441.A0A226DMJ1"/>
<evidence type="ECO:0000256" key="7">
    <source>
        <dbReference type="ARBA" id="ARBA00022527"/>
    </source>
</evidence>
<keyword evidence="13 25" id="KW-0418">Kinase</keyword>
<comment type="catalytic activity">
    <reaction evidence="18">
        <text>L-threonyl-[protein] + ATP = O-phospho-L-threonyl-[protein] + ADP + H(+)</text>
        <dbReference type="Rhea" id="RHEA:46608"/>
        <dbReference type="Rhea" id="RHEA-COMP:11060"/>
        <dbReference type="Rhea" id="RHEA-COMP:11605"/>
        <dbReference type="ChEBI" id="CHEBI:15378"/>
        <dbReference type="ChEBI" id="CHEBI:30013"/>
        <dbReference type="ChEBI" id="CHEBI:30616"/>
        <dbReference type="ChEBI" id="CHEBI:61977"/>
        <dbReference type="ChEBI" id="CHEBI:456216"/>
        <dbReference type="EC" id="2.7.11.1"/>
    </reaction>
</comment>
<evidence type="ECO:0000256" key="19">
    <source>
        <dbReference type="ARBA" id="ARBA00048679"/>
    </source>
</evidence>
<dbReference type="SUPFAM" id="SSF54211">
    <property type="entry name" value="Ribosomal protein S5 domain 2-like"/>
    <property type="match status" value="1"/>
</dbReference>
<dbReference type="GO" id="GO:0005829">
    <property type="term" value="C:cytosol"/>
    <property type="evidence" value="ECO:0007669"/>
    <property type="project" value="InterPro"/>
</dbReference>
<dbReference type="InterPro" id="IPR014721">
    <property type="entry name" value="Ribsml_uS5_D2-typ_fold_subgr"/>
</dbReference>
<evidence type="ECO:0000256" key="20">
    <source>
        <dbReference type="ARBA" id="ARBA00064322"/>
    </source>
</evidence>
<dbReference type="InterPro" id="IPR020568">
    <property type="entry name" value="Ribosomal_Su5_D2-typ_SF"/>
</dbReference>
<evidence type="ECO:0000256" key="9">
    <source>
        <dbReference type="ARBA" id="ARBA00022588"/>
    </source>
</evidence>
<gene>
    <name evidence="25" type="ORF">Fcan01_18544</name>
</gene>
<dbReference type="PANTHER" id="PTHR10977">
    <property type="entry name" value="DIPHOSPHOMEVALONATE DECARBOXYLASE"/>
    <property type="match status" value="1"/>
</dbReference>
<dbReference type="Pfam" id="PF01163">
    <property type="entry name" value="RIO1"/>
    <property type="match status" value="1"/>
</dbReference>
<keyword evidence="6" id="KW-0690">Ribosome biogenesis</keyword>
<comment type="subcellular location">
    <subcellularLocation>
        <location evidence="2">Cytoplasm</location>
    </subcellularLocation>
</comment>
<evidence type="ECO:0000256" key="11">
    <source>
        <dbReference type="ARBA" id="ARBA00022723"/>
    </source>
</evidence>
<dbReference type="InterPro" id="IPR018935">
    <property type="entry name" value="RIO_kinase_CS"/>
</dbReference>
<keyword evidence="7" id="KW-0723">Serine/threonine-protein kinase</keyword>
<dbReference type="GO" id="GO:0045087">
    <property type="term" value="P:innate immune response"/>
    <property type="evidence" value="ECO:0007669"/>
    <property type="project" value="UniProtKB-KW"/>
</dbReference>
<keyword evidence="15" id="KW-0460">Magnesium</keyword>
<evidence type="ECO:0000256" key="16">
    <source>
        <dbReference type="ARBA" id="ARBA00022859"/>
    </source>
</evidence>
<dbReference type="EC" id="2.7.11.1" evidence="4"/>
<evidence type="ECO:0000256" key="2">
    <source>
        <dbReference type="ARBA" id="ARBA00004496"/>
    </source>
</evidence>
<dbReference type="InterPro" id="IPR000687">
    <property type="entry name" value="RIO_kinase"/>
</dbReference>
<dbReference type="Gene3D" id="3.30.70.890">
    <property type="entry name" value="GHMP kinase, C-terminal domain"/>
    <property type="match status" value="1"/>
</dbReference>
<dbReference type="GO" id="GO:0004674">
    <property type="term" value="F:protein serine/threonine kinase activity"/>
    <property type="evidence" value="ECO:0007669"/>
    <property type="project" value="UniProtKB-KW"/>
</dbReference>
<dbReference type="Pfam" id="PF22700">
    <property type="entry name" value="MVD-like_N"/>
    <property type="match status" value="1"/>
</dbReference>
<dbReference type="GO" id="GO:0004163">
    <property type="term" value="F:diphosphomevalonate decarboxylase activity"/>
    <property type="evidence" value="ECO:0007669"/>
    <property type="project" value="InterPro"/>
</dbReference>
<dbReference type="OrthoDB" id="205248at2759"/>
<dbReference type="InterPro" id="IPR029765">
    <property type="entry name" value="Mev_diP_decarb"/>
</dbReference>
<keyword evidence="8" id="KW-0597">Phosphoprotein</keyword>
<dbReference type="AlphaFoldDB" id="A0A226DMJ1"/>
<dbReference type="SUPFAM" id="SSF56112">
    <property type="entry name" value="Protein kinase-like (PK-like)"/>
    <property type="match status" value="1"/>
</dbReference>
<evidence type="ECO:0000256" key="13">
    <source>
        <dbReference type="ARBA" id="ARBA00022777"/>
    </source>
</evidence>
<keyword evidence="16" id="KW-0391">Immunity</keyword>
<keyword evidence="9" id="KW-0399">Innate immunity</keyword>
<evidence type="ECO:0000256" key="1">
    <source>
        <dbReference type="ARBA" id="ARBA00001946"/>
    </source>
</evidence>
<dbReference type="SUPFAM" id="SSF55060">
    <property type="entry name" value="GHMP Kinase, C-terminal domain"/>
    <property type="match status" value="1"/>
</dbReference>
<dbReference type="FunFam" id="3.30.230.10:FF:000080">
    <property type="entry name" value="Diphosphomevalonate decarboxylase"/>
    <property type="match status" value="1"/>
</dbReference>
<dbReference type="Gene3D" id="3.30.200.20">
    <property type="entry name" value="Phosphorylase Kinase, domain 1"/>
    <property type="match status" value="1"/>
</dbReference>
<evidence type="ECO:0000256" key="18">
    <source>
        <dbReference type="ARBA" id="ARBA00047899"/>
    </source>
</evidence>
<evidence type="ECO:0000256" key="4">
    <source>
        <dbReference type="ARBA" id="ARBA00012513"/>
    </source>
</evidence>
<evidence type="ECO:0000256" key="8">
    <source>
        <dbReference type="ARBA" id="ARBA00022553"/>
    </source>
</evidence>
<evidence type="ECO:0000313" key="26">
    <source>
        <dbReference type="Proteomes" id="UP000198287"/>
    </source>
</evidence>
<dbReference type="EMBL" id="LNIX01000014">
    <property type="protein sequence ID" value="OXA46752.1"/>
    <property type="molecule type" value="Genomic_DNA"/>
</dbReference>
<comment type="subunit">
    <text evidence="20">Interacts with CASP10. Interacts with IRF3; RIOK3 probably mediates the interaction of TBK1 with IRF3. Associated with 40S pre-ribosomal particles.</text>
</comment>
<dbReference type="Pfam" id="PF18376">
    <property type="entry name" value="MDD_C"/>
    <property type="match status" value="1"/>
</dbReference>
<dbReference type="PROSITE" id="PS01245">
    <property type="entry name" value="RIO1"/>
    <property type="match status" value="1"/>
</dbReference>
<sequence>MASVQVAERTSASSMPETDEPPPSRSSWGGWGTAAPTAPVLALSDIMSEQLASSLQSQEEERFVAGLLDSPSADVEEGDYSFDGKEEGVGRSIFATSKEDTSSDFMIAQMLQIQFSREHDDDLKRVEQKYNGTSKVSVSLNKYLMSPPGVDSDEDEEDLPPPKSWDSFEAHEKAFPQMPRCGYVKVNNELVTKHDVTMNGRRNACRVMESMPPHIHTGDAGSFDMQLSNKVFNKLRAYSKAEENRRSRHHDKKEKSTSDLAIDTKTRLLLYKLINATILENVCGIISTGKEAVVLFASGGSGEEVSQLGRDGEATTKMEIPTECAVKVFKTSLNEFKTRDKYIRDDYRFKDRFSKQNPRKVIHLWAEKEMHNLVRISKAGIPCPAVVVLKKHILVLSFIGSDSKPAPKLKDVKFPIGGDEDDLLLSAYNQTVDMMIRLYKQCNLVHADLSEYNILWHENKCYVIDVSQSVEPSHPNALEFLYRDCFNIANVLYYYYNRKSITSFSPKGGSKIVTPQNPYSDKCAISLWTLEVARNNPPPTKSEDSIGRHLIPFNQNKCKSRGGQVRPVRLTSKIMAVSKIATCIAPVNIAVIKYWGKRDERLILPLNDSLSGTLSTDQMCSKTTVAISSTFPKERMWLNGVEETLDNPRLRACIDEIKRRAKQEGTLSDEELSWNLYICSENNFPTAAGLASSAAGYACLVYSLAQLYEISGDISQIARQGSGSACRSVYGGFVAWISGVKADGTDSIAKQLVPANHWPEMRVLILVVSDTRKKTSSTSGMQRSVQTSELMKYRVEKCVPERMKAISNAILAKDFETFAEITMKDSNQFHGICLDTFPTCVYMNDVSHGISHLIHRINALAGKHIVAYTFDAGPNACLYLLEKDIPLVLAAVNKVFPTKQHSTEYSKGIPVTPLKSLPPEFDDICSMEPWPEDSLRYIIHTKIGEGPITLSKVLSDSKTHLVDSDGMPLKLATTLAKK</sequence>
<dbReference type="GO" id="GO:0005524">
    <property type="term" value="F:ATP binding"/>
    <property type="evidence" value="ECO:0007669"/>
    <property type="project" value="UniProtKB-KW"/>
</dbReference>
<protein>
    <recommendedName>
        <fullName evidence="21">Serine/threonine-protein kinase RIO3</fullName>
        <ecNumber evidence="4">2.7.11.1</ecNumber>
    </recommendedName>
    <alternativeName>
        <fullName evidence="22">RIO kinase 3</fullName>
    </alternativeName>
</protein>
<organism evidence="25 26">
    <name type="scientific">Folsomia candida</name>
    <name type="common">Springtail</name>
    <dbReference type="NCBI Taxonomy" id="158441"/>
    <lineage>
        <taxon>Eukaryota</taxon>
        <taxon>Metazoa</taxon>
        <taxon>Ecdysozoa</taxon>
        <taxon>Arthropoda</taxon>
        <taxon>Hexapoda</taxon>
        <taxon>Collembola</taxon>
        <taxon>Entomobryomorpha</taxon>
        <taxon>Isotomoidea</taxon>
        <taxon>Isotomidae</taxon>
        <taxon>Proisotominae</taxon>
        <taxon>Folsomia</taxon>
    </lineage>
</organism>
<dbReference type="InterPro" id="IPR036554">
    <property type="entry name" value="GHMP_kinase_C_sf"/>
</dbReference>
<keyword evidence="12" id="KW-0547">Nucleotide-binding</keyword>
<dbReference type="Gene3D" id="3.30.230.10">
    <property type="match status" value="1"/>
</dbReference>
<comment type="similarity">
    <text evidence="3">Belongs to the protein kinase superfamily. RIO-type Ser/Thr kinase family.</text>
</comment>
<dbReference type="InterPro" id="IPR041431">
    <property type="entry name" value="Mvd1_C"/>
</dbReference>
<evidence type="ECO:0000256" key="21">
    <source>
        <dbReference type="ARBA" id="ARBA00068351"/>
    </source>
</evidence>
<evidence type="ECO:0000256" key="6">
    <source>
        <dbReference type="ARBA" id="ARBA00022517"/>
    </source>
</evidence>
<evidence type="ECO:0000256" key="23">
    <source>
        <dbReference type="SAM" id="MobiDB-lite"/>
    </source>
</evidence>
<comment type="cofactor">
    <cofactor evidence="1">
        <name>Mg(2+)</name>
        <dbReference type="ChEBI" id="CHEBI:18420"/>
    </cofactor>
</comment>
<keyword evidence="14" id="KW-0067">ATP-binding</keyword>
<keyword evidence="10" id="KW-0808">Transferase</keyword>
<proteinExistence type="inferred from homology"/>
<feature type="domain" description="RIO kinase" evidence="24">
    <location>
        <begin position="251"/>
        <end position="515"/>
    </location>
</feature>
<evidence type="ECO:0000259" key="24">
    <source>
        <dbReference type="SMART" id="SM00090"/>
    </source>
</evidence>
<dbReference type="NCBIfam" id="TIGR01240">
    <property type="entry name" value="mevDPdecarb"/>
    <property type="match status" value="1"/>
</dbReference>
<keyword evidence="5" id="KW-0963">Cytoplasm</keyword>
<dbReference type="FunFam" id="3.30.200.20:FF:000200">
    <property type="entry name" value="Serine/threonine-protein kinase RIO3"/>
    <property type="match status" value="1"/>
</dbReference>
<dbReference type="SMART" id="SM00090">
    <property type="entry name" value="RIO"/>
    <property type="match status" value="1"/>
</dbReference>
<feature type="region of interest" description="Disordered" evidence="23">
    <location>
        <begin position="1"/>
        <end position="33"/>
    </location>
</feature>
<keyword evidence="17" id="KW-0051">Antiviral defense</keyword>
<evidence type="ECO:0000256" key="5">
    <source>
        <dbReference type="ARBA" id="ARBA00022490"/>
    </source>
</evidence>
<name>A0A226DMJ1_FOLCA</name>
<dbReference type="CDD" id="cd05146">
    <property type="entry name" value="RIO3_euk"/>
    <property type="match status" value="1"/>
</dbReference>
<dbReference type="Proteomes" id="UP000198287">
    <property type="component" value="Unassembled WGS sequence"/>
</dbReference>
<evidence type="ECO:0000256" key="14">
    <source>
        <dbReference type="ARBA" id="ARBA00022840"/>
    </source>
</evidence>
<accession>A0A226DMJ1</accession>
<comment type="catalytic activity">
    <reaction evidence="19">
        <text>L-seryl-[protein] + ATP = O-phospho-L-seryl-[protein] + ADP + H(+)</text>
        <dbReference type="Rhea" id="RHEA:17989"/>
        <dbReference type="Rhea" id="RHEA-COMP:9863"/>
        <dbReference type="Rhea" id="RHEA-COMP:11604"/>
        <dbReference type="ChEBI" id="CHEBI:15378"/>
        <dbReference type="ChEBI" id="CHEBI:29999"/>
        <dbReference type="ChEBI" id="CHEBI:30616"/>
        <dbReference type="ChEBI" id="CHEBI:83421"/>
        <dbReference type="ChEBI" id="CHEBI:456216"/>
        <dbReference type="EC" id="2.7.11.1"/>
    </reaction>
</comment>
<comment type="caution">
    <text evidence="25">The sequence shown here is derived from an EMBL/GenBank/DDBJ whole genome shotgun (WGS) entry which is preliminary data.</text>
</comment>
<dbReference type="GO" id="GO:0046872">
    <property type="term" value="F:metal ion binding"/>
    <property type="evidence" value="ECO:0007669"/>
    <property type="project" value="UniProtKB-KW"/>
</dbReference>
<dbReference type="Gene3D" id="1.10.510.10">
    <property type="entry name" value="Transferase(Phosphotransferase) domain 1"/>
    <property type="match status" value="1"/>
</dbReference>
<evidence type="ECO:0000256" key="12">
    <source>
        <dbReference type="ARBA" id="ARBA00022741"/>
    </source>
</evidence>
<evidence type="ECO:0000313" key="25">
    <source>
        <dbReference type="EMBL" id="OXA46752.1"/>
    </source>
</evidence>
<dbReference type="GO" id="GO:0051607">
    <property type="term" value="P:defense response to virus"/>
    <property type="evidence" value="ECO:0007669"/>
    <property type="project" value="UniProtKB-KW"/>
</dbReference>
<evidence type="ECO:0000256" key="15">
    <source>
        <dbReference type="ARBA" id="ARBA00022842"/>
    </source>
</evidence>
<evidence type="ECO:0000256" key="3">
    <source>
        <dbReference type="ARBA" id="ARBA00009196"/>
    </source>
</evidence>
<dbReference type="InterPro" id="IPR018934">
    <property type="entry name" value="RIO_dom"/>
</dbReference>
<dbReference type="InterPro" id="IPR011009">
    <property type="entry name" value="Kinase-like_dom_sf"/>
</dbReference>
<evidence type="ECO:0000256" key="10">
    <source>
        <dbReference type="ARBA" id="ARBA00022679"/>
    </source>
</evidence>
<dbReference type="PANTHER" id="PTHR10977:SF3">
    <property type="entry name" value="DIPHOSPHOMEVALONATE DECARBOXYLASE"/>
    <property type="match status" value="1"/>
</dbReference>
<evidence type="ECO:0000256" key="17">
    <source>
        <dbReference type="ARBA" id="ARBA00023118"/>
    </source>
</evidence>
<feature type="region of interest" description="Disordered" evidence="23">
    <location>
        <begin position="239"/>
        <end position="258"/>
    </location>
</feature>
<dbReference type="GO" id="GO:0019287">
    <property type="term" value="P:isopentenyl diphosphate biosynthetic process, mevalonate pathway"/>
    <property type="evidence" value="ECO:0007669"/>
    <property type="project" value="InterPro"/>
</dbReference>